<gene>
    <name evidence="1" type="ORF">MCW_01261</name>
</gene>
<protein>
    <submittedName>
        <fullName evidence="1">Uncharacterized protein</fullName>
    </submittedName>
</protein>
<name>J0Z9A2_9HYPH</name>
<dbReference type="HOGENOM" id="CLU_3395263_0_0_5"/>
<reference evidence="1 2" key="1">
    <citation type="submission" date="2012-03" db="EMBL/GenBank/DDBJ databases">
        <title>The Genome Sequence of Bartonella washoensis 085-0475.</title>
        <authorList>
            <consortium name="The Broad Institute Genome Sequencing Platform"/>
            <consortium name="The Broad Institute Genome Sequencing Center for Infectious Disease"/>
            <person name="Feldgarden M."/>
            <person name="Kirby J."/>
            <person name="Kosoy M."/>
            <person name="Birtles R."/>
            <person name="Probert W.S."/>
            <person name="Chiaraviglio L."/>
            <person name="Young S.K."/>
            <person name="Zeng Q."/>
            <person name="Gargeya S."/>
            <person name="Fitzgerald M."/>
            <person name="Haas B."/>
            <person name="Abouelleil A."/>
            <person name="Alvarado L."/>
            <person name="Arachchi H.M."/>
            <person name="Berlin A."/>
            <person name="Chapman S.B."/>
            <person name="Gearin G."/>
            <person name="Goldberg J."/>
            <person name="Griggs A."/>
            <person name="Gujja S."/>
            <person name="Hansen M."/>
            <person name="Heiman D."/>
            <person name="Howarth C."/>
            <person name="Larimer J."/>
            <person name="Lui A."/>
            <person name="MacDonald P.J.P."/>
            <person name="McCowen C."/>
            <person name="Montmayeur A."/>
            <person name="Murphy C."/>
            <person name="Neiman D."/>
            <person name="Pearson M."/>
            <person name="Priest M."/>
            <person name="Roberts A."/>
            <person name="Saif S."/>
            <person name="Shea T."/>
            <person name="Sisk P."/>
            <person name="Stolte C."/>
            <person name="Sykes S."/>
            <person name="Wortman J."/>
            <person name="Nusbaum C."/>
            <person name="Birren B."/>
        </authorList>
    </citation>
    <scope>NUCLEOTIDE SEQUENCE [LARGE SCALE GENOMIC DNA]</scope>
    <source>
        <strain evidence="1 2">085-0475</strain>
    </source>
</reference>
<evidence type="ECO:0000313" key="2">
    <source>
        <dbReference type="Proteomes" id="UP000002646"/>
    </source>
</evidence>
<dbReference type="EMBL" id="AILX01000018">
    <property type="protein sequence ID" value="EJF84358.1"/>
    <property type="molecule type" value="Genomic_DNA"/>
</dbReference>
<sequence length="31" mass="3295">MLVNDVVLWCGLGKRDDISVAKGGGWSMGET</sequence>
<comment type="caution">
    <text evidence="1">The sequence shown here is derived from an EMBL/GenBank/DDBJ whole genome shotgun (WGS) entry which is preliminary data.</text>
</comment>
<organism evidence="1 2">
    <name type="scientific">Cardidatus Bartonella washoeensis 085-0475</name>
    <dbReference type="NCBI Taxonomy" id="1094564"/>
    <lineage>
        <taxon>Bacteria</taxon>
        <taxon>Pseudomonadati</taxon>
        <taxon>Pseudomonadota</taxon>
        <taxon>Alphaproteobacteria</taxon>
        <taxon>Hyphomicrobiales</taxon>
        <taxon>Bartonellaceae</taxon>
        <taxon>Bartonella</taxon>
    </lineage>
</organism>
<accession>J0Z9A2</accession>
<evidence type="ECO:0000313" key="1">
    <source>
        <dbReference type="EMBL" id="EJF84358.1"/>
    </source>
</evidence>
<dbReference type="AlphaFoldDB" id="J0Z9A2"/>
<dbReference type="PATRIC" id="fig|1094564.3.peg.1439"/>
<proteinExistence type="predicted"/>
<dbReference type="Proteomes" id="UP000002646">
    <property type="component" value="Unassembled WGS sequence"/>
</dbReference>